<dbReference type="EnsemblPlants" id="OGLUM02G14150.1">
    <property type="protein sequence ID" value="OGLUM02G14150.1"/>
    <property type="gene ID" value="OGLUM02G14150"/>
</dbReference>
<name>A0A0D9YR89_9ORYZ</name>
<accession>A0A0D9YR89</accession>
<keyword evidence="2" id="KW-1185">Reference proteome</keyword>
<reference evidence="1" key="2">
    <citation type="submission" date="2018-05" db="EMBL/GenBank/DDBJ databases">
        <title>OgluRS3 (Oryza glumaepatula Reference Sequence Version 3).</title>
        <authorList>
            <person name="Zhang J."/>
            <person name="Kudrna D."/>
            <person name="Lee S."/>
            <person name="Talag J."/>
            <person name="Welchert J."/>
            <person name="Wing R.A."/>
        </authorList>
    </citation>
    <scope>NUCLEOTIDE SEQUENCE [LARGE SCALE GENOMIC DNA]</scope>
</reference>
<protein>
    <submittedName>
        <fullName evidence="1">Uncharacterized protein</fullName>
    </submittedName>
</protein>
<dbReference type="Proteomes" id="UP000026961">
    <property type="component" value="Chromosome 2"/>
</dbReference>
<evidence type="ECO:0000313" key="1">
    <source>
        <dbReference type="EnsemblPlants" id="OGLUM02G14150.1"/>
    </source>
</evidence>
<proteinExistence type="predicted"/>
<evidence type="ECO:0000313" key="2">
    <source>
        <dbReference type="Proteomes" id="UP000026961"/>
    </source>
</evidence>
<dbReference type="AlphaFoldDB" id="A0A0D9YR89"/>
<dbReference type="Gramene" id="OGLUM02G14150.1">
    <property type="protein sequence ID" value="OGLUM02G14150.1"/>
    <property type="gene ID" value="OGLUM02G14150"/>
</dbReference>
<dbReference type="HOGENOM" id="CLU_2691752_0_0_1"/>
<organism evidence="1">
    <name type="scientific">Oryza glumipatula</name>
    <dbReference type="NCBI Taxonomy" id="40148"/>
    <lineage>
        <taxon>Eukaryota</taxon>
        <taxon>Viridiplantae</taxon>
        <taxon>Streptophyta</taxon>
        <taxon>Embryophyta</taxon>
        <taxon>Tracheophyta</taxon>
        <taxon>Spermatophyta</taxon>
        <taxon>Magnoliopsida</taxon>
        <taxon>Liliopsida</taxon>
        <taxon>Poales</taxon>
        <taxon>Poaceae</taxon>
        <taxon>BOP clade</taxon>
        <taxon>Oryzoideae</taxon>
        <taxon>Oryzeae</taxon>
        <taxon>Oryzinae</taxon>
        <taxon>Oryza</taxon>
    </lineage>
</organism>
<reference evidence="1" key="1">
    <citation type="submission" date="2015-04" db="UniProtKB">
        <authorList>
            <consortium name="EnsemblPlants"/>
        </authorList>
    </citation>
    <scope>IDENTIFICATION</scope>
</reference>
<sequence length="74" mass="8302">MEKVVTLMLSPPSRYDDRCAWPPWVFKTDGSGHVPTNPTPYSQIPCRHFGLSMYKCRPSLVLSGQIHKNIGGDV</sequence>